<dbReference type="Gene3D" id="1.10.357.10">
    <property type="entry name" value="Tetracycline Repressor, domain 2"/>
    <property type="match status" value="1"/>
</dbReference>
<proteinExistence type="predicted"/>
<dbReference type="EMBL" id="CP163442">
    <property type="protein sequence ID" value="XDQ50120.1"/>
    <property type="molecule type" value="Genomic_DNA"/>
</dbReference>
<dbReference type="InterPro" id="IPR036271">
    <property type="entry name" value="Tet_transcr_reg_TetR-rel_C_sf"/>
</dbReference>
<protein>
    <submittedName>
        <fullName evidence="7">TetR/AcrR family transcriptional regulator</fullName>
    </submittedName>
</protein>
<sequence>MGTTADQPAPGARRERNPRGQGDRLRDDVIAALARIVSDDERVRPVSVSLRELAREAGVTAPAIYPHFATVGEVAWAVAQDGFTRLVTAMDEADEQAADSPGADRLIAQAHAYCRFAAEHRGHFRLMFAVEPVMFGVTVDARPVVREVLARWRRAAAQLRDDGVAMTDPAGAAMYLWSAVHGRLALSPLLASVPEMSDIRQFVEQVVGEILRVARR</sequence>
<keyword evidence="3" id="KW-0804">Transcription</keyword>
<evidence type="ECO:0000256" key="5">
    <source>
        <dbReference type="SAM" id="MobiDB-lite"/>
    </source>
</evidence>
<dbReference type="InterPro" id="IPR025996">
    <property type="entry name" value="MT1864/Rv1816-like_C"/>
</dbReference>
<evidence type="ECO:0000313" key="7">
    <source>
        <dbReference type="EMBL" id="XDQ50120.1"/>
    </source>
</evidence>
<dbReference type="PROSITE" id="PS50977">
    <property type="entry name" value="HTH_TETR_2"/>
    <property type="match status" value="1"/>
</dbReference>
<organism evidence="7">
    <name type="scientific">Streptomyces sp. R39</name>
    <dbReference type="NCBI Taxonomy" id="3238631"/>
    <lineage>
        <taxon>Bacteria</taxon>
        <taxon>Bacillati</taxon>
        <taxon>Actinomycetota</taxon>
        <taxon>Actinomycetes</taxon>
        <taxon>Kitasatosporales</taxon>
        <taxon>Streptomycetaceae</taxon>
        <taxon>Streptomyces</taxon>
    </lineage>
</organism>
<dbReference type="SUPFAM" id="SSF46689">
    <property type="entry name" value="Homeodomain-like"/>
    <property type="match status" value="1"/>
</dbReference>
<dbReference type="InterPro" id="IPR001647">
    <property type="entry name" value="HTH_TetR"/>
</dbReference>
<feature type="domain" description="HTH tetR-type" evidence="6">
    <location>
        <begin position="23"/>
        <end position="86"/>
    </location>
</feature>
<dbReference type="SUPFAM" id="SSF48498">
    <property type="entry name" value="Tetracyclin repressor-like, C-terminal domain"/>
    <property type="match status" value="1"/>
</dbReference>
<accession>A0AB39R8S4</accession>
<dbReference type="InterPro" id="IPR009057">
    <property type="entry name" value="Homeodomain-like_sf"/>
</dbReference>
<dbReference type="AlphaFoldDB" id="A0AB39R8S4"/>
<name>A0AB39R8S4_9ACTN</name>
<dbReference type="RefSeq" id="WP_369228642.1">
    <property type="nucleotide sequence ID" value="NZ_CP163442.1"/>
</dbReference>
<keyword evidence="1" id="KW-0805">Transcription regulation</keyword>
<geneLocation type="plasmid" evidence="7">
    <name>unnamed1</name>
</geneLocation>
<feature type="compositionally biased region" description="Basic and acidic residues" evidence="5">
    <location>
        <begin position="12"/>
        <end position="24"/>
    </location>
</feature>
<keyword evidence="7" id="KW-0614">Plasmid</keyword>
<feature type="region of interest" description="Disordered" evidence="5">
    <location>
        <begin position="1"/>
        <end position="24"/>
    </location>
</feature>
<keyword evidence="2 4" id="KW-0238">DNA-binding</keyword>
<evidence type="ECO:0000256" key="3">
    <source>
        <dbReference type="ARBA" id="ARBA00023163"/>
    </source>
</evidence>
<evidence type="ECO:0000259" key="6">
    <source>
        <dbReference type="PROSITE" id="PS50977"/>
    </source>
</evidence>
<evidence type="ECO:0000256" key="1">
    <source>
        <dbReference type="ARBA" id="ARBA00023015"/>
    </source>
</evidence>
<evidence type="ECO:0000256" key="4">
    <source>
        <dbReference type="PROSITE-ProRule" id="PRU00335"/>
    </source>
</evidence>
<dbReference type="Pfam" id="PF13305">
    <property type="entry name" value="TetR_C_33"/>
    <property type="match status" value="1"/>
</dbReference>
<evidence type="ECO:0000256" key="2">
    <source>
        <dbReference type="ARBA" id="ARBA00023125"/>
    </source>
</evidence>
<dbReference type="GO" id="GO:0003677">
    <property type="term" value="F:DNA binding"/>
    <property type="evidence" value="ECO:0007669"/>
    <property type="project" value="UniProtKB-UniRule"/>
</dbReference>
<feature type="DNA-binding region" description="H-T-H motif" evidence="4">
    <location>
        <begin position="49"/>
        <end position="68"/>
    </location>
</feature>
<reference evidence="7" key="1">
    <citation type="submission" date="2024-07" db="EMBL/GenBank/DDBJ databases">
        <authorList>
            <person name="Yu S.T."/>
        </authorList>
    </citation>
    <scope>NUCLEOTIDE SEQUENCE</scope>
    <source>
        <strain evidence="7">R39</strain>
        <plasmid evidence="7">unnamed1</plasmid>
    </source>
</reference>
<gene>
    <name evidence="7" type="ORF">AB5J52_49430</name>
</gene>